<evidence type="ECO:0000313" key="1">
    <source>
        <dbReference type="EMBL" id="GAA3551721.1"/>
    </source>
</evidence>
<dbReference type="Proteomes" id="UP001500795">
    <property type="component" value="Unassembled WGS sequence"/>
</dbReference>
<protein>
    <recommendedName>
        <fullName evidence="3">Integrase DNA-binding domain-containing protein</fullName>
    </recommendedName>
</protein>
<sequence length="76" mass="8646">MTNGAVIGIVSIHGDTWQIRYSSIKRRDPALKTRIKRLARKTICYPHSGAIHEKVIDAVLERKRYNALNTFTPRAA</sequence>
<name>A0ABP6WL75_9GAMM</name>
<accession>A0ABP6WL75</accession>
<evidence type="ECO:0008006" key="3">
    <source>
        <dbReference type="Google" id="ProtNLM"/>
    </source>
</evidence>
<organism evidence="1 2">
    <name type="scientific">Zobellella aerophila</name>
    <dbReference type="NCBI Taxonomy" id="870480"/>
    <lineage>
        <taxon>Bacteria</taxon>
        <taxon>Pseudomonadati</taxon>
        <taxon>Pseudomonadota</taxon>
        <taxon>Gammaproteobacteria</taxon>
        <taxon>Aeromonadales</taxon>
        <taxon>Aeromonadaceae</taxon>
        <taxon>Zobellella</taxon>
    </lineage>
</organism>
<proteinExistence type="predicted"/>
<reference evidence="2" key="1">
    <citation type="journal article" date="2019" name="Int. J. Syst. Evol. Microbiol.">
        <title>The Global Catalogue of Microorganisms (GCM) 10K type strain sequencing project: providing services to taxonomists for standard genome sequencing and annotation.</title>
        <authorList>
            <consortium name="The Broad Institute Genomics Platform"/>
            <consortium name="The Broad Institute Genome Sequencing Center for Infectious Disease"/>
            <person name="Wu L."/>
            <person name="Ma J."/>
        </authorList>
    </citation>
    <scope>NUCLEOTIDE SEQUENCE [LARGE SCALE GENOMIC DNA]</scope>
    <source>
        <strain evidence="2">JCM 17110</strain>
    </source>
</reference>
<gene>
    <name evidence="1" type="ORF">GCM10022394_34970</name>
</gene>
<keyword evidence="2" id="KW-1185">Reference proteome</keyword>
<comment type="caution">
    <text evidence="1">The sequence shown here is derived from an EMBL/GenBank/DDBJ whole genome shotgun (WGS) entry which is preliminary data.</text>
</comment>
<dbReference type="Pfam" id="PF03400">
    <property type="entry name" value="DDE_Tnp_IS1"/>
    <property type="match status" value="1"/>
</dbReference>
<dbReference type="EMBL" id="BAABCX010000009">
    <property type="protein sequence ID" value="GAA3551721.1"/>
    <property type="molecule type" value="Genomic_DNA"/>
</dbReference>
<evidence type="ECO:0000313" key="2">
    <source>
        <dbReference type="Proteomes" id="UP001500795"/>
    </source>
</evidence>
<dbReference type="InterPro" id="IPR005063">
    <property type="entry name" value="Transposase_27"/>
</dbReference>
<dbReference type="RefSeq" id="WP_344960154.1">
    <property type="nucleotide sequence ID" value="NZ_BAABCX010000009.1"/>
</dbReference>